<gene>
    <name evidence="7" type="ORF">IAB89_08705</name>
</gene>
<protein>
    <recommendedName>
        <fullName evidence="6">Probable membrane transporter protein</fullName>
    </recommendedName>
</protein>
<evidence type="ECO:0000256" key="2">
    <source>
        <dbReference type="ARBA" id="ARBA00009142"/>
    </source>
</evidence>
<evidence type="ECO:0000256" key="5">
    <source>
        <dbReference type="ARBA" id="ARBA00023136"/>
    </source>
</evidence>
<comment type="similarity">
    <text evidence="2 6">Belongs to the 4-toluene sulfonate uptake permease (TSUP) (TC 2.A.102) family.</text>
</comment>
<feature type="transmembrane region" description="Helical" evidence="6">
    <location>
        <begin position="69"/>
        <end position="91"/>
    </location>
</feature>
<evidence type="ECO:0000256" key="4">
    <source>
        <dbReference type="ARBA" id="ARBA00022989"/>
    </source>
</evidence>
<keyword evidence="5 6" id="KW-0472">Membrane</keyword>
<proteinExistence type="inferred from homology"/>
<dbReference type="PANTHER" id="PTHR43701">
    <property type="entry name" value="MEMBRANE TRANSPORTER PROTEIN MJ0441-RELATED"/>
    <property type="match status" value="1"/>
</dbReference>
<sequence length="141" mass="14478">MLSPAHNNLQKVQVGGAVLRQWEKYGRWTRAAIIGSLCGLLNGLFGAGGGMAAVPLLRAGGLEQKKAHATSLAVILPLAVVSAVSYLAAGAVSFSQAAPYLPGGFVGACAGALLMNRIPSGLLRRVFGGLLIFAGVRLLLR</sequence>
<evidence type="ECO:0000313" key="8">
    <source>
        <dbReference type="Proteomes" id="UP000824242"/>
    </source>
</evidence>
<keyword evidence="3 6" id="KW-0812">Transmembrane</keyword>
<dbReference type="EMBL" id="DVGZ01000095">
    <property type="protein sequence ID" value="HIR47715.1"/>
    <property type="molecule type" value="Genomic_DNA"/>
</dbReference>
<dbReference type="Proteomes" id="UP000824242">
    <property type="component" value="Unassembled WGS sequence"/>
</dbReference>
<feature type="transmembrane region" description="Helical" evidence="6">
    <location>
        <begin position="97"/>
        <end position="115"/>
    </location>
</feature>
<evidence type="ECO:0000256" key="3">
    <source>
        <dbReference type="ARBA" id="ARBA00022692"/>
    </source>
</evidence>
<reference evidence="7" key="1">
    <citation type="submission" date="2020-10" db="EMBL/GenBank/DDBJ databases">
        <authorList>
            <person name="Gilroy R."/>
        </authorList>
    </citation>
    <scope>NUCLEOTIDE SEQUENCE</scope>
    <source>
        <strain evidence="7">ChiSxjej1B13-7958</strain>
    </source>
</reference>
<dbReference type="InterPro" id="IPR051598">
    <property type="entry name" value="TSUP/Inactive_protease-like"/>
</dbReference>
<keyword evidence="6" id="KW-1003">Cell membrane</keyword>
<feature type="transmembrane region" description="Helical" evidence="6">
    <location>
        <begin position="31"/>
        <end position="57"/>
    </location>
</feature>
<name>A0A9D1DEV1_9FIRM</name>
<feature type="transmembrane region" description="Helical" evidence="6">
    <location>
        <begin position="122"/>
        <end position="140"/>
    </location>
</feature>
<comment type="caution">
    <text evidence="7">The sequence shown here is derived from an EMBL/GenBank/DDBJ whole genome shotgun (WGS) entry which is preliminary data.</text>
</comment>
<comment type="subcellular location">
    <subcellularLocation>
        <location evidence="6">Cell membrane</location>
        <topology evidence="6">Multi-pass membrane protein</topology>
    </subcellularLocation>
    <subcellularLocation>
        <location evidence="1">Membrane</location>
        <topology evidence="1">Multi-pass membrane protein</topology>
    </subcellularLocation>
</comment>
<evidence type="ECO:0000313" key="7">
    <source>
        <dbReference type="EMBL" id="HIR47715.1"/>
    </source>
</evidence>
<keyword evidence="4 6" id="KW-1133">Transmembrane helix</keyword>
<dbReference type="AlphaFoldDB" id="A0A9D1DEV1"/>
<dbReference type="PANTHER" id="PTHR43701:SF2">
    <property type="entry name" value="MEMBRANE TRANSPORTER PROTEIN YJNA-RELATED"/>
    <property type="match status" value="1"/>
</dbReference>
<dbReference type="GO" id="GO:0005886">
    <property type="term" value="C:plasma membrane"/>
    <property type="evidence" value="ECO:0007669"/>
    <property type="project" value="UniProtKB-SubCell"/>
</dbReference>
<evidence type="ECO:0000256" key="6">
    <source>
        <dbReference type="RuleBase" id="RU363041"/>
    </source>
</evidence>
<evidence type="ECO:0000256" key="1">
    <source>
        <dbReference type="ARBA" id="ARBA00004141"/>
    </source>
</evidence>
<organism evidence="7 8">
    <name type="scientific">Candidatus Caccousia avicola</name>
    <dbReference type="NCBI Taxonomy" id="2840721"/>
    <lineage>
        <taxon>Bacteria</taxon>
        <taxon>Bacillati</taxon>
        <taxon>Bacillota</taxon>
        <taxon>Clostridia</taxon>
        <taxon>Eubacteriales</taxon>
        <taxon>Oscillospiraceae</taxon>
        <taxon>Oscillospiraceae incertae sedis</taxon>
        <taxon>Candidatus Caccousia</taxon>
    </lineage>
</organism>
<dbReference type="InterPro" id="IPR002781">
    <property type="entry name" value="TM_pro_TauE-like"/>
</dbReference>
<dbReference type="Pfam" id="PF01925">
    <property type="entry name" value="TauE"/>
    <property type="match status" value="1"/>
</dbReference>
<reference evidence="7" key="2">
    <citation type="journal article" date="2021" name="PeerJ">
        <title>Extensive microbial diversity within the chicken gut microbiome revealed by metagenomics and culture.</title>
        <authorList>
            <person name="Gilroy R."/>
            <person name="Ravi A."/>
            <person name="Getino M."/>
            <person name="Pursley I."/>
            <person name="Horton D.L."/>
            <person name="Alikhan N.F."/>
            <person name="Baker D."/>
            <person name="Gharbi K."/>
            <person name="Hall N."/>
            <person name="Watson M."/>
            <person name="Adriaenssens E.M."/>
            <person name="Foster-Nyarko E."/>
            <person name="Jarju S."/>
            <person name="Secka A."/>
            <person name="Antonio M."/>
            <person name="Oren A."/>
            <person name="Chaudhuri R.R."/>
            <person name="La Ragione R."/>
            <person name="Hildebrand F."/>
            <person name="Pallen M.J."/>
        </authorList>
    </citation>
    <scope>NUCLEOTIDE SEQUENCE</scope>
    <source>
        <strain evidence="7">ChiSxjej1B13-7958</strain>
    </source>
</reference>
<accession>A0A9D1DEV1</accession>